<dbReference type="PANTHER" id="PTHR43806:SF65">
    <property type="entry name" value="SERINE PROTEASE APRX"/>
    <property type="match status" value="1"/>
</dbReference>
<dbReference type="InterPro" id="IPR023828">
    <property type="entry name" value="Peptidase_S8_Ser-AS"/>
</dbReference>
<name>A0A917AXA8_9BACI</name>
<keyword evidence="4 9" id="KW-0645">Protease</keyword>
<reference evidence="14" key="1">
    <citation type="journal article" date="2014" name="Int. J. Syst. Evol. Microbiol.">
        <title>Complete genome sequence of Corynebacterium casei LMG S-19264T (=DSM 44701T), isolated from a smear-ripened cheese.</title>
        <authorList>
            <consortium name="US DOE Joint Genome Institute (JGI-PGF)"/>
            <person name="Walter F."/>
            <person name="Albersmeier A."/>
            <person name="Kalinowski J."/>
            <person name="Ruckert C."/>
        </authorList>
    </citation>
    <scope>NUCLEOTIDE SEQUENCE</scope>
    <source>
        <strain evidence="14">CGMCC 1.12698</strain>
    </source>
</reference>
<comment type="similarity">
    <text evidence="1 9 10">Belongs to the peptidase S8 family.</text>
</comment>
<dbReference type="InterPro" id="IPR034213">
    <property type="entry name" value="S8_Vpr-like"/>
</dbReference>
<feature type="domain" description="Peptidase S8/S53" evidence="12">
    <location>
        <begin position="119"/>
        <end position="509"/>
    </location>
</feature>
<feature type="signal peptide" evidence="11">
    <location>
        <begin position="1"/>
        <end position="20"/>
    </location>
</feature>
<dbReference type="CDD" id="cd07474">
    <property type="entry name" value="Peptidases_S8_subtilisin_Vpr-like"/>
    <property type="match status" value="1"/>
</dbReference>
<dbReference type="GO" id="GO:0004252">
    <property type="term" value="F:serine-type endopeptidase activity"/>
    <property type="evidence" value="ECO:0007669"/>
    <property type="project" value="UniProtKB-UniRule"/>
</dbReference>
<evidence type="ECO:0000313" key="15">
    <source>
        <dbReference type="Proteomes" id="UP000605259"/>
    </source>
</evidence>
<dbReference type="PROSITE" id="PS51892">
    <property type="entry name" value="SUBTILASE"/>
    <property type="match status" value="1"/>
</dbReference>
<evidence type="ECO:0000256" key="5">
    <source>
        <dbReference type="ARBA" id="ARBA00022729"/>
    </source>
</evidence>
<keyword evidence="5 11" id="KW-0732">Signal</keyword>
<dbReference type="RefSeq" id="WP_275583759.1">
    <property type="nucleotide sequence ID" value="NZ_BMFK01000005.1"/>
</dbReference>
<gene>
    <name evidence="14" type="primary">vpr</name>
    <name evidence="14" type="ORF">GCM10007140_34460</name>
</gene>
<dbReference type="SUPFAM" id="SSF52025">
    <property type="entry name" value="PA domain"/>
    <property type="match status" value="1"/>
</dbReference>
<dbReference type="InterPro" id="IPR036852">
    <property type="entry name" value="Peptidase_S8/S53_dom_sf"/>
</dbReference>
<dbReference type="Pfam" id="PF02225">
    <property type="entry name" value="PA"/>
    <property type="match status" value="1"/>
</dbReference>
<evidence type="ECO:0000259" key="12">
    <source>
        <dbReference type="Pfam" id="PF00082"/>
    </source>
</evidence>
<dbReference type="Proteomes" id="UP000605259">
    <property type="component" value="Unassembled WGS sequence"/>
</dbReference>
<keyword evidence="2" id="KW-0134">Cell wall</keyword>
<evidence type="ECO:0000256" key="1">
    <source>
        <dbReference type="ARBA" id="ARBA00011073"/>
    </source>
</evidence>
<dbReference type="EMBL" id="BMFK01000005">
    <property type="protein sequence ID" value="GGE81912.1"/>
    <property type="molecule type" value="Genomic_DNA"/>
</dbReference>
<dbReference type="PROSITE" id="PS00136">
    <property type="entry name" value="SUBTILASE_ASP"/>
    <property type="match status" value="1"/>
</dbReference>
<dbReference type="GO" id="GO:0006508">
    <property type="term" value="P:proteolysis"/>
    <property type="evidence" value="ECO:0007669"/>
    <property type="project" value="UniProtKB-KW"/>
</dbReference>
<dbReference type="Gene3D" id="3.40.50.200">
    <property type="entry name" value="Peptidase S8/S53 domain"/>
    <property type="match status" value="1"/>
</dbReference>
<proteinExistence type="inferred from homology"/>
<keyword evidence="15" id="KW-1185">Reference proteome</keyword>
<evidence type="ECO:0000256" key="9">
    <source>
        <dbReference type="PROSITE-ProRule" id="PRU01240"/>
    </source>
</evidence>
<dbReference type="InterPro" id="IPR022398">
    <property type="entry name" value="Peptidase_S8_His-AS"/>
</dbReference>
<dbReference type="PRINTS" id="PR00723">
    <property type="entry name" value="SUBTILISIN"/>
</dbReference>
<evidence type="ECO:0000256" key="2">
    <source>
        <dbReference type="ARBA" id="ARBA00022512"/>
    </source>
</evidence>
<evidence type="ECO:0000256" key="6">
    <source>
        <dbReference type="ARBA" id="ARBA00022801"/>
    </source>
</evidence>
<dbReference type="SUPFAM" id="SSF52743">
    <property type="entry name" value="Subtilisin-like"/>
    <property type="match status" value="1"/>
</dbReference>
<evidence type="ECO:0000256" key="10">
    <source>
        <dbReference type="RuleBase" id="RU003355"/>
    </source>
</evidence>
<dbReference type="PANTHER" id="PTHR43806">
    <property type="entry name" value="PEPTIDASE S8"/>
    <property type="match status" value="1"/>
</dbReference>
<dbReference type="InterPro" id="IPR023827">
    <property type="entry name" value="Peptidase_S8_Asp-AS"/>
</dbReference>
<evidence type="ECO:0000259" key="13">
    <source>
        <dbReference type="Pfam" id="PF02225"/>
    </source>
</evidence>
<dbReference type="PROSITE" id="PS00138">
    <property type="entry name" value="SUBTILASE_SER"/>
    <property type="match status" value="1"/>
</dbReference>
<dbReference type="InterPro" id="IPR000209">
    <property type="entry name" value="Peptidase_S8/S53_dom"/>
</dbReference>
<keyword evidence="3" id="KW-0964">Secreted</keyword>
<organism evidence="14 15">
    <name type="scientific">Priestia taiwanensis</name>
    <dbReference type="NCBI Taxonomy" id="1347902"/>
    <lineage>
        <taxon>Bacteria</taxon>
        <taxon>Bacillati</taxon>
        <taxon>Bacillota</taxon>
        <taxon>Bacilli</taxon>
        <taxon>Bacillales</taxon>
        <taxon>Bacillaceae</taxon>
        <taxon>Priestia</taxon>
    </lineage>
</organism>
<accession>A0A917AXA8</accession>
<reference evidence="14" key="2">
    <citation type="submission" date="2020-09" db="EMBL/GenBank/DDBJ databases">
        <authorList>
            <person name="Sun Q."/>
            <person name="Zhou Y."/>
        </authorList>
    </citation>
    <scope>NUCLEOTIDE SEQUENCE</scope>
    <source>
        <strain evidence="14">CGMCC 1.12698</strain>
    </source>
</reference>
<dbReference type="PROSITE" id="PS00137">
    <property type="entry name" value="SUBTILASE_HIS"/>
    <property type="match status" value="1"/>
</dbReference>
<dbReference type="Gene3D" id="3.50.30.30">
    <property type="match status" value="1"/>
</dbReference>
<feature type="active site" description="Charge relay system" evidence="8 9">
    <location>
        <position position="457"/>
    </location>
</feature>
<evidence type="ECO:0000256" key="4">
    <source>
        <dbReference type="ARBA" id="ARBA00022670"/>
    </source>
</evidence>
<feature type="domain" description="PA" evidence="13">
    <location>
        <begin position="332"/>
        <end position="394"/>
    </location>
</feature>
<evidence type="ECO:0000313" key="14">
    <source>
        <dbReference type="EMBL" id="GGE81912.1"/>
    </source>
</evidence>
<dbReference type="AlphaFoldDB" id="A0A917AXA8"/>
<keyword evidence="6 9" id="KW-0378">Hydrolase</keyword>
<keyword evidence="7 9" id="KW-0720">Serine protease</keyword>
<protein>
    <submittedName>
        <fullName evidence="14">Minor extracellular protease vpr</fullName>
    </submittedName>
</protein>
<evidence type="ECO:0000256" key="8">
    <source>
        <dbReference type="PIRSR" id="PIRSR615500-1"/>
    </source>
</evidence>
<comment type="caution">
    <text evidence="14">The sequence shown here is derived from an EMBL/GenBank/DDBJ whole genome shotgun (WGS) entry which is preliminary data.</text>
</comment>
<evidence type="ECO:0000256" key="3">
    <source>
        <dbReference type="ARBA" id="ARBA00022525"/>
    </source>
</evidence>
<dbReference type="InterPro" id="IPR015500">
    <property type="entry name" value="Peptidase_S8_subtilisin-rel"/>
</dbReference>
<evidence type="ECO:0000256" key="11">
    <source>
        <dbReference type="SAM" id="SignalP"/>
    </source>
</evidence>
<feature type="active site" description="Charge relay system" evidence="8 9">
    <location>
        <position position="168"/>
    </location>
</feature>
<dbReference type="InterPro" id="IPR046450">
    <property type="entry name" value="PA_dom_sf"/>
</dbReference>
<sequence length="726" mass="81164">MKTIFSLLLVSVLMSTAVGLSEESEEIMMIEVDEQHLQSVREEINERYPDIHIRYVYKHSFYGISVKGKSSSLQHVQRIQGVKSVIPVQVYKMKLDESVPFIMGNEQKRLFHRGKEVTGKGVKVGVIDTGIDYTHPDLKQNYRGGYDTIDFDNNPMETTKKQGVPTFHGTHVAGIIAANGKIKGVAPEAEIYAYRALGPGGIGTTESVIAAIDKAIEDKVDILNLSLGNEVNGPDWPTTKALERAISKGIVAVTASGNSGPKKWSIGSPGTSSHAISVGASLPPMDIPYVQLQATKRKIDIIPMQGSKEWKLTGEERIIFGGLGDKRKMRWIRNKVVLLERGRITFTEKAKNAERAGAKAVLISNNIPGVLIGKIQEKVNIPIVSITYEDGQWLKRQLKKQRGNLVTRHRHEVDRLAPFSSRGPVTVSWEIKPDIVAPGVAIKSTIPGGYKSLQGTSMASPHVAGAIALLKEVHPTWKAEQYKAALMNNAKVLQKKNGDLYHLYEQGAGRIQVREALQATTLIYPSSISLGIMRREGHVMKKELYVTVQNQSKEKKVYKIHAPNQGSEVVWNVPRTVEVNPKEKKRVKLIVSISPTKEKKNIVEGFIHIAEGTKERRVPYALLVGEQTYSRVMGFRFGKKKENYQYEVYLPEGADELIVALYDPYTFTYIRTLDTQRNVKRGVVKRTISVPKDEAKGVYKVIVFARKNNRENAFESMLDFRKEFVN</sequence>
<feature type="chain" id="PRO_5038801263" evidence="11">
    <location>
        <begin position="21"/>
        <end position="726"/>
    </location>
</feature>
<feature type="active site" description="Charge relay system" evidence="8 9">
    <location>
        <position position="128"/>
    </location>
</feature>
<dbReference type="InterPro" id="IPR003137">
    <property type="entry name" value="PA_domain"/>
</dbReference>
<dbReference type="InterPro" id="IPR050131">
    <property type="entry name" value="Peptidase_S8_subtilisin-like"/>
</dbReference>
<dbReference type="Pfam" id="PF00082">
    <property type="entry name" value="Peptidase_S8"/>
    <property type="match status" value="1"/>
</dbReference>
<evidence type="ECO:0000256" key="7">
    <source>
        <dbReference type="ARBA" id="ARBA00022825"/>
    </source>
</evidence>